<sequence length="62" mass="6971">MRLSPVQECMQHVGLFGGFDNARYIGEAIENQEYDELSILTQGLPRIAQNTVQAIVRRHAGK</sequence>
<gene>
    <name evidence="1" type="ORF">2AV2_142</name>
</gene>
<keyword evidence="2" id="KW-1185">Reference proteome</keyword>
<evidence type="ECO:0000313" key="2">
    <source>
        <dbReference type="Proteomes" id="UP000225722"/>
    </source>
</evidence>
<protein>
    <submittedName>
        <fullName evidence="1">Uncharacterized protein</fullName>
    </submittedName>
</protein>
<name>A0A1L2BX31_9CAUD</name>
<evidence type="ECO:0000313" key="1">
    <source>
        <dbReference type="EMBL" id="ALY07594.1"/>
    </source>
</evidence>
<dbReference type="EMBL" id="KU230356">
    <property type="protein sequence ID" value="ALY07594.1"/>
    <property type="molecule type" value="Genomic_DNA"/>
</dbReference>
<reference evidence="2" key="1">
    <citation type="submission" date="2015-12" db="EMBL/GenBank/DDBJ databases">
        <authorList>
            <person name="Sencilo A."/>
            <person name="Bamford D.H."/>
            <person name="Roine E."/>
        </authorList>
    </citation>
    <scope>NUCLEOTIDE SEQUENCE [LARGE SCALE GENOMIC DNA]</scope>
</reference>
<organism evidence="1 2">
    <name type="scientific">Nodularia phage vB_NpeS-2AV2</name>
    <dbReference type="NCBI Taxonomy" id="1777122"/>
    <lineage>
        <taxon>Viruses</taxon>
        <taxon>Duplodnaviria</taxon>
        <taxon>Heunggongvirae</taxon>
        <taxon>Uroviricota</taxon>
        <taxon>Caudoviricetes</taxon>
        <taxon>Ravarandavirus</taxon>
        <taxon>Ravarandavirus rv2AV2</taxon>
    </lineage>
</organism>
<dbReference type="Proteomes" id="UP000225722">
    <property type="component" value="Segment"/>
</dbReference>
<accession>A0A1L2BX31</accession>
<proteinExistence type="predicted"/>